<dbReference type="EMBL" id="CP045652">
    <property type="protein sequence ID" value="QGA24835.1"/>
    <property type="molecule type" value="Genomic_DNA"/>
</dbReference>
<dbReference type="PANTHER" id="PTHR35519">
    <property type="entry name" value="MEMBRANE PROTEINS"/>
    <property type="match status" value="1"/>
</dbReference>
<gene>
    <name evidence="2" type="ORF">GFH32_00160</name>
</gene>
<dbReference type="AlphaFoldDB" id="A0A5Q0Q469"/>
<keyword evidence="3" id="KW-1185">Reference proteome</keyword>
<organism evidence="2 3">
    <name type="scientific">Sphingobacterium zhuxiongii</name>
    <dbReference type="NCBI Taxonomy" id="2662364"/>
    <lineage>
        <taxon>Bacteria</taxon>
        <taxon>Pseudomonadati</taxon>
        <taxon>Bacteroidota</taxon>
        <taxon>Sphingobacteriia</taxon>
        <taxon>Sphingobacteriales</taxon>
        <taxon>Sphingobacteriaceae</taxon>
        <taxon>Sphingobacterium</taxon>
    </lineage>
</organism>
<sequence>MENKYSANIERINKDFLWVERLSVLMDSRFRIGNFRFGLDPILNFIPFAGQIATFIVSLVLVTVMYRNGASGKLAIKMLLNVTWDALLGAIPFLGNIFDFFNKANDKNIKLLREHYYENKHTGSGKNIIFLIVSILAIVITLLLYGMYALSIWLYHFIF</sequence>
<name>A0A5Q0Q469_9SPHI</name>
<evidence type="ECO:0000313" key="3">
    <source>
        <dbReference type="Proteomes" id="UP000326921"/>
    </source>
</evidence>
<protein>
    <submittedName>
        <fullName evidence="2">DUF4112 domain-containing protein</fullName>
    </submittedName>
</protein>
<feature type="transmembrane region" description="Helical" evidence="1">
    <location>
        <begin position="45"/>
        <end position="66"/>
    </location>
</feature>
<keyword evidence="1" id="KW-1133">Transmembrane helix</keyword>
<evidence type="ECO:0000313" key="2">
    <source>
        <dbReference type="EMBL" id="QGA24835.1"/>
    </source>
</evidence>
<dbReference type="KEGG" id="sphe:GFH32_00160"/>
<evidence type="ECO:0000256" key="1">
    <source>
        <dbReference type="SAM" id="Phobius"/>
    </source>
</evidence>
<dbReference type="InterPro" id="IPR025187">
    <property type="entry name" value="DUF4112"/>
</dbReference>
<feature type="transmembrane region" description="Helical" evidence="1">
    <location>
        <begin position="78"/>
        <end position="98"/>
    </location>
</feature>
<reference evidence="2 3" key="1">
    <citation type="submission" date="2019-10" db="EMBL/GenBank/DDBJ databases">
        <authorList>
            <person name="Dong K."/>
        </authorList>
    </citation>
    <scope>NUCLEOTIDE SEQUENCE [LARGE SCALE GENOMIC DNA]</scope>
    <source>
        <strain evidence="3">dk4302</strain>
    </source>
</reference>
<dbReference type="Pfam" id="PF13430">
    <property type="entry name" value="DUF4112"/>
    <property type="match status" value="1"/>
</dbReference>
<feature type="transmembrane region" description="Helical" evidence="1">
    <location>
        <begin position="128"/>
        <end position="155"/>
    </location>
</feature>
<keyword evidence="1" id="KW-0472">Membrane</keyword>
<dbReference type="PANTHER" id="PTHR35519:SF2">
    <property type="entry name" value="PH DOMAIN PROTEIN"/>
    <property type="match status" value="1"/>
</dbReference>
<proteinExistence type="predicted"/>
<keyword evidence="1" id="KW-0812">Transmembrane</keyword>
<accession>A0A5Q0Q469</accession>
<dbReference type="RefSeq" id="WP_153509159.1">
    <property type="nucleotide sequence ID" value="NZ_CP045652.1"/>
</dbReference>
<dbReference type="Proteomes" id="UP000326921">
    <property type="component" value="Chromosome"/>
</dbReference>